<proteinExistence type="predicted"/>
<evidence type="ECO:0000313" key="2">
    <source>
        <dbReference type="EMBL" id="MBA2897343.1"/>
    </source>
</evidence>
<evidence type="ECO:0008006" key="4">
    <source>
        <dbReference type="Google" id="ProtNLM"/>
    </source>
</evidence>
<dbReference type="Proteomes" id="UP000530928">
    <property type="component" value="Unassembled WGS sequence"/>
</dbReference>
<dbReference type="Gene3D" id="2.120.10.30">
    <property type="entry name" value="TolB, C-terminal domain"/>
    <property type="match status" value="1"/>
</dbReference>
<gene>
    <name evidence="2" type="ORF">HNR30_008741</name>
</gene>
<dbReference type="InterPro" id="IPR011042">
    <property type="entry name" value="6-blade_b-propeller_TolB-like"/>
</dbReference>
<dbReference type="AlphaFoldDB" id="A0A7W0CU09"/>
<feature type="chain" id="PRO_5030930728" description="WD40 repeat domain-containing protein" evidence="1">
    <location>
        <begin position="28"/>
        <end position="334"/>
    </location>
</feature>
<evidence type="ECO:0000256" key="1">
    <source>
        <dbReference type="SAM" id="SignalP"/>
    </source>
</evidence>
<keyword evidence="3" id="KW-1185">Reference proteome</keyword>
<dbReference type="EMBL" id="JACDUR010000011">
    <property type="protein sequence ID" value="MBA2897343.1"/>
    <property type="molecule type" value="Genomic_DNA"/>
</dbReference>
<protein>
    <recommendedName>
        <fullName evidence="4">WD40 repeat domain-containing protein</fullName>
    </recommendedName>
</protein>
<dbReference type="SUPFAM" id="SSF82171">
    <property type="entry name" value="DPP6 N-terminal domain-like"/>
    <property type="match status" value="1"/>
</dbReference>
<comment type="caution">
    <text evidence="2">The sequence shown here is derived from an EMBL/GenBank/DDBJ whole genome shotgun (WGS) entry which is preliminary data.</text>
</comment>
<organism evidence="2 3">
    <name type="scientific">Nonomuraea soli</name>
    <dbReference type="NCBI Taxonomy" id="1032476"/>
    <lineage>
        <taxon>Bacteria</taxon>
        <taxon>Bacillati</taxon>
        <taxon>Actinomycetota</taxon>
        <taxon>Actinomycetes</taxon>
        <taxon>Streptosporangiales</taxon>
        <taxon>Streptosporangiaceae</taxon>
        <taxon>Nonomuraea</taxon>
    </lineage>
</organism>
<sequence>MIKSRGFAALALAAAASSMLIAGPAEATATNEARYAWLKSCAVKDSVVPCGAWNLTLRNGKDLALKDAVVFPKTADGKVDKQASAPIAVSGNGARAAYFRKSDGKLVVRDLAAGTVTPLPGSAAKLPRGLGMLDIDLAFSANGTKLFIDYFDEAGTAKSVVVDLGSGGLTRINGAEMMQSFSPDGSYVLTSRITSDNTTEFAVYDAAGNEVQSQVVPQVVSNNAPIALNDDGTTVAVVITGPETTSKARLRTYDLASDTVSDAVKLSYPPEQEAPTRITWESGDGLTLWTFRSDAEGNPVSAVKRRVNPDTGAAKKADSFKIKQGLWTWWLPGD</sequence>
<reference evidence="2 3" key="1">
    <citation type="submission" date="2020-07" db="EMBL/GenBank/DDBJ databases">
        <title>Genomic Encyclopedia of Type Strains, Phase IV (KMG-IV): sequencing the most valuable type-strain genomes for metagenomic binning, comparative biology and taxonomic classification.</title>
        <authorList>
            <person name="Goeker M."/>
        </authorList>
    </citation>
    <scope>NUCLEOTIDE SEQUENCE [LARGE SCALE GENOMIC DNA]</scope>
    <source>
        <strain evidence="2 3">DSM 45533</strain>
    </source>
</reference>
<evidence type="ECO:0000313" key="3">
    <source>
        <dbReference type="Proteomes" id="UP000530928"/>
    </source>
</evidence>
<keyword evidence="1" id="KW-0732">Signal</keyword>
<feature type="signal peptide" evidence="1">
    <location>
        <begin position="1"/>
        <end position="27"/>
    </location>
</feature>
<accession>A0A7W0CU09</accession>
<dbReference type="RefSeq" id="WP_181616054.1">
    <property type="nucleotide sequence ID" value="NZ_BAABAM010000013.1"/>
</dbReference>
<name>A0A7W0CU09_9ACTN</name>